<protein>
    <submittedName>
        <fullName evidence="1">Uncharacterized protein</fullName>
    </submittedName>
</protein>
<accession>A0A167SN52</accession>
<organism evidence="1 2">
    <name type="scientific">Athelia psychrophila</name>
    <dbReference type="NCBI Taxonomy" id="1759441"/>
    <lineage>
        <taxon>Eukaryota</taxon>
        <taxon>Fungi</taxon>
        <taxon>Dikarya</taxon>
        <taxon>Basidiomycota</taxon>
        <taxon>Agaricomycotina</taxon>
        <taxon>Agaricomycetes</taxon>
        <taxon>Agaricomycetidae</taxon>
        <taxon>Atheliales</taxon>
        <taxon>Atheliaceae</taxon>
        <taxon>Athelia</taxon>
    </lineage>
</organism>
<evidence type="ECO:0000313" key="1">
    <source>
        <dbReference type="EMBL" id="KZP02084.1"/>
    </source>
</evidence>
<gene>
    <name evidence="1" type="ORF">FIBSPDRAFT_942211</name>
</gene>
<name>A0A167SN52_9AGAM</name>
<reference evidence="1 2" key="1">
    <citation type="journal article" date="2016" name="Mol. Biol. Evol.">
        <title>Comparative Genomics of Early-Diverging Mushroom-Forming Fungi Provides Insights into the Origins of Lignocellulose Decay Capabilities.</title>
        <authorList>
            <person name="Nagy L.G."/>
            <person name="Riley R."/>
            <person name="Tritt A."/>
            <person name="Adam C."/>
            <person name="Daum C."/>
            <person name="Floudas D."/>
            <person name="Sun H."/>
            <person name="Yadav J.S."/>
            <person name="Pangilinan J."/>
            <person name="Larsson K.H."/>
            <person name="Matsuura K."/>
            <person name="Barry K."/>
            <person name="Labutti K."/>
            <person name="Kuo R."/>
            <person name="Ohm R.A."/>
            <person name="Bhattacharya S.S."/>
            <person name="Shirouzu T."/>
            <person name="Yoshinaga Y."/>
            <person name="Martin F.M."/>
            <person name="Grigoriev I.V."/>
            <person name="Hibbett D.S."/>
        </authorList>
    </citation>
    <scope>NUCLEOTIDE SEQUENCE [LARGE SCALE GENOMIC DNA]</scope>
    <source>
        <strain evidence="1 2">CBS 109695</strain>
    </source>
</reference>
<feature type="non-terminal residue" evidence="1">
    <location>
        <position position="233"/>
    </location>
</feature>
<keyword evidence="2" id="KW-1185">Reference proteome</keyword>
<dbReference type="AlphaFoldDB" id="A0A167SN52"/>
<dbReference type="EMBL" id="KV419027">
    <property type="protein sequence ID" value="KZP02084.1"/>
    <property type="molecule type" value="Genomic_DNA"/>
</dbReference>
<proteinExistence type="predicted"/>
<sequence length="233" mass="26176">MNDNQSRVAAAFAALDTRTFVCPAVPRTSTVKHRRQTAARSRRRCDSEERRHCFSFMISILLQRLSVGTVRLSPPRPCVVAIPLSLLEEVPLTPHSAKADGIFSRYGNFATAFLPTWDQYYLQSHLINGTALKSDVKLGLQGVGVLRRQKHNLSHVIRLSQRITWTLRLPTYSVDIANLLAIYIPSFFYCISSSLDAAISDLHTTCKQSRLPDSIERFHPPDLARSAQLTLTT</sequence>
<evidence type="ECO:0000313" key="2">
    <source>
        <dbReference type="Proteomes" id="UP000076532"/>
    </source>
</evidence>
<dbReference type="Proteomes" id="UP000076532">
    <property type="component" value="Unassembled WGS sequence"/>
</dbReference>